<sequence length="330" mass="37673">MRKQVTWIWTMLCILLLAACEKPVLENYDGVKPTGKSKSKSTRIVRIHPTELVVETMETPMDDKGQPLSRADKVDKKRLYAVNVYEKKPGEEKYQMYAYGLFTLQSKISIKMNEKNLYKVECLIVEENPGRLYMGKDGYDVPFLHGTKELTKASNSFVYSKEENLSEIKKGDTKIEDGRIVHYPRLVKLYGSIDDFSPKAKTDLTLDMKRTVFGLHFKVAPPEEGTLVINYVGWRISLGKDSPIYDDASPYSFNNIENACQPDHQATLEVKIAWTKDDGTSEKVTKKLVVKRNIMTVVDIKVEGPKGRGILFKEESGEMKTENVDWHISM</sequence>
<evidence type="ECO:0000313" key="3">
    <source>
        <dbReference type="Proteomes" id="UP000255469"/>
    </source>
</evidence>
<evidence type="ECO:0000256" key="1">
    <source>
        <dbReference type="SAM" id="SignalP"/>
    </source>
</evidence>
<protein>
    <recommendedName>
        <fullName evidence="4">Lipoprotein</fullName>
    </recommendedName>
</protein>
<name>A0A379E438_9BACT</name>
<accession>A0A379E438</accession>
<keyword evidence="1" id="KW-0732">Signal</keyword>
<dbReference type="EMBL" id="UGTM01000001">
    <property type="protein sequence ID" value="SUB87062.1"/>
    <property type="molecule type" value="Genomic_DNA"/>
</dbReference>
<reference evidence="2 3" key="1">
    <citation type="submission" date="2018-06" db="EMBL/GenBank/DDBJ databases">
        <authorList>
            <consortium name="Pathogen Informatics"/>
            <person name="Doyle S."/>
        </authorList>
    </citation>
    <scope>NUCLEOTIDE SEQUENCE [LARGE SCALE GENOMIC DNA]</scope>
    <source>
        <strain evidence="2 3">NCTC13067</strain>
    </source>
</reference>
<feature type="signal peptide" evidence="1">
    <location>
        <begin position="1"/>
        <end position="18"/>
    </location>
</feature>
<feature type="chain" id="PRO_5016854448" description="Lipoprotein" evidence="1">
    <location>
        <begin position="19"/>
        <end position="330"/>
    </location>
</feature>
<dbReference type="Proteomes" id="UP000255469">
    <property type="component" value="Unassembled WGS sequence"/>
</dbReference>
<evidence type="ECO:0008006" key="4">
    <source>
        <dbReference type="Google" id="ProtNLM"/>
    </source>
</evidence>
<organism evidence="2 3">
    <name type="scientific">Prevotella denticola</name>
    <dbReference type="NCBI Taxonomy" id="28129"/>
    <lineage>
        <taxon>Bacteria</taxon>
        <taxon>Pseudomonadati</taxon>
        <taxon>Bacteroidota</taxon>
        <taxon>Bacteroidia</taxon>
        <taxon>Bacteroidales</taxon>
        <taxon>Prevotellaceae</taxon>
        <taxon>Prevotella</taxon>
    </lineage>
</organism>
<gene>
    <name evidence="2" type="ORF">NCTC13067_00724</name>
</gene>
<proteinExistence type="predicted"/>
<dbReference type="AlphaFoldDB" id="A0A379E438"/>
<dbReference type="RefSeq" id="WP_025067849.1">
    <property type="nucleotide sequence ID" value="NZ_CAUVPN010000011.1"/>
</dbReference>
<dbReference type="PROSITE" id="PS51257">
    <property type="entry name" value="PROKAR_LIPOPROTEIN"/>
    <property type="match status" value="1"/>
</dbReference>
<evidence type="ECO:0000313" key="2">
    <source>
        <dbReference type="EMBL" id="SUB87062.1"/>
    </source>
</evidence>